<gene>
    <name evidence="2" type="ORF">CEUSTIGMA_g3721.t1</name>
</gene>
<dbReference type="EMBL" id="BEGY01000016">
    <property type="protein sequence ID" value="GAX76277.1"/>
    <property type="molecule type" value="Genomic_DNA"/>
</dbReference>
<reference evidence="2 3" key="1">
    <citation type="submission" date="2017-08" db="EMBL/GenBank/DDBJ databases">
        <title>Acidophilic green algal genome provides insights into adaptation to an acidic environment.</title>
        <authorList>
            <person name="Hirooka S."/>
            <person name="Hirose Y."/>
            <person name="Kanesaki Y."/>
            <person name="Higuchi S."/>
            <person name="Fujiwara T."/>
            <person name="Onuma R."/>
            <person name="Era A."/>
            <person name="Ohbayashi R."/>
            <person name="Uzuka A."/>
            <person name="Nozaki H."/>
            <person name="Yoshikawa H."/>
            <person name="Miyagishima S.Y."/>
        </authorList>
    </citation>
    <scope>NUCLEOTIDE SEQUENCE [LARGE SCALE GENOMIC DNA]</scope>
    <source>
        <strain evidence="2 3">NIES-2499</strain>
    </source>
</reference>
<proteinExistence type="predicted"/>
<organism evidence="2 3">
    <name type="scientific">Chlamydomonas eustigma</name>
    <dbReference type="NCBI Taxonomy" id="1157962"/>
    <lineage>
        <taxon>Eukaryota</taxon>
        <taxon>Viridiplantae</taxon>
        <taxon>Chlorophyta</taxon>
        <taxon>core chlorophytes</taxon>
        <taxon>Chlorophyceae</taxon>
        <taxon>CS clade</taxon>
        <taxon>Chlamydomonadales</taxon>
        <taxon>Chlamydomonadaceae</taxon>
        <taxon>Chlamydomonas</taxon>
    </lineage>
</organism>
<keyword evidence="3" id="KW-1185">Reference proteome</keyword>
<protein>
    <submittedName>
        <fullName evidence="2">Uncharacterized protein</fullName>
    </submittedName>
</protein>
<evidence type="ECO:0000313" key="3">
    <source>
        <dbReference type="Proteomes" id="UP000232323"/>
    </source>
</evidence>
<dbReference type="Proteomes" id="UP000232323">
    <property type="component" value="Unassembled WGS sequence"/>
</dbReference>
<sequence length="1973" mass="216638">MICNKSYTRSIKSTLSANLVERFPTFWIHPSRTKSQQVYASVPRRLEDLIQILETECKRHDIKSAVVAGESMTFDWVLNKADNISGLAKRLDASDSISSVLQLALDADAEARECYKLVSSLFLLHTSDQHQHQGPNFRTINSNSHLFFKSELPHINSGKSISVKKLRMSCVKDMRNLSAAFKGKLRAVLESLCPETDISLLRELSMMLEDLILDKESLNPGVRYKSRFDTVLNMAIARALHFVSHPEIPPELWADTADLPAWIIDMDSQHASSGLCSVEEVGSWLLLLRLTTESFGYKYQDFLQTTAEISERSASDNESSVSAAISLILKEECHLEQISGETLEAVLHAALSIAIWLGKQELGLLAITRLPELSDPLQSGNSLFSEELAAACIAFFKQNMYSKSETVHTSFLDFLSLSAVRSLVCVTNSENSHNSVKSQLSQISSSIIMFSILHSRNTSVERFVTAQHLLQTSESLDLDLHAETYNLIIGESAGNGIEWLAIRAFLGFVNTLAGTQRMRSSFKNAHPSMKSSAVTTSSAVPPIQRGLLKVIRHLDASTFIPQLLQKCPDVHHHSVLLWLLSASAAAPSRQWASKSLEALNVRSSSSRAHENTAEPSRSPTAPPSELSNTTVQYSCPLMPPAIVSDLAVAFLPKVSSGNGSPTPDDVETVPADLLDVETVPADLLDVETVPADLLHVETVPHPQQIDKSSSEGRDAAILAFHLMLEGSFHVQIRYIGSTADQNEAGNPAADTRLLNRLLGYELRTDETTAANSRTMKKKHLWKPISTKCEPSFRNSSLGSTAELTTKTTTKLLLSLSEDARERIAQALVMSSESFLTLMGQPLALELCPSQRMASLLLQKYNMALDDRGGTSREQLPAGFLRSLVVKCASESWRGLGAAAIDIWRKLVNSAHISGSETTATLVNELRDGGALAIVRLALLDMEATVESFDATLGLLLELLRQCCAAFTDSPTVAPEHTSSHKSITCNDYKKPLIIPSITHHQDMRDWHVNPEFLHEGKATHIHLLTHKDWRSVAELAIEAYHSTLTSSSSGTAAVATDSSRSYMSTLKDLLDLCLHQALSLLEAGRDDEHADVSLLDMESFQGGKSLTLPVLFVNEALWLAEKSLGTTTRGKFGQHRSPHMPTQLAEHLLHELKSRSWLLYHNSHHSSCNRHHTFPPQPYYDVELATDYQQVTSLIQTRYSQFISLWCSAEQPITRYTEKADSASYSTDSLQVAKHTQAGSANIPLISSKLVSNNSRVLQLLADLCLALSKSSKAIGSDDDNDNDDDDKFVRVLGEVSGGVPAPEISSSTQSVGLNWIHGLPRVSNQEQHHRCLVFITQICLEEGHMDPVKDVLQFCAELVEKCEKAPQEVASLTIEVLTSNGSECSIREERMLLEMGGLCLTILGLGESFWERKDVDLEFIQSKLASLSNVDQAAVMHITEAICLNYQWSSMASARALLLISELQTSAKDITQDAFTLSMEVRLAAAEAASSYQFESMKQREPGGWQARASAASKRKSFNLQLDPQYHSTRALEVFQALLLQASSDPQLKAMQPSCDTPPKLPLLPTGHTYSLLMAIHDAAGQPVEAIQVAMSLLTGALPVVFTDVVESSTDVASEHQGYQGRALPLVTMEREGCGPDLSHPHVLKCFEAEKLSSTAVPERHMESVMKLVSEAMAIANASRLHAATLFLFLQLLGICEAVKCDTALAQQLREALSVNFEDGTTFSASEEQYKRGLAAVEEAIGEDGIYEVLLHEDVAPSLLAAADDAMLVKALDSWKVTVSLGHSGEIQKTNQQSSWADELKLLRSVWMQVWMQVEDTHIASIEFFPRHNGGPDGGRLGNIAVGTGNTVVVTDPKIDMCVGDDQTSADPTSKKYTVAYFGGMNFKDSDRRMVLANSPPETELRWYGSSREVGSGQEAKLIQAIKSQSFDKVYIQIRHNGHVGVGKVIKVCQLNNVAYERVAVGLKPVMKARAT</sequence>
<comment type="caution">
    <text evidence="2">The sequence shown here is derived from an EMBL/GenBank/DDBJ whole genome shotgun (WGS) entry which is preliminary data.</text>
</comment>
<evidence type="ECO:0000313" key="2">
    <source>
        <dbReference type="EMBL" id="GAX76277.1"/>
    </source>
</evidence>
<evidence type="ECO:0000256" key="1">
    <source>
        <dbReference type="SAM" id="MobiDB-lite"/>
    </source>
</evidence>
<accession>A0A250WZL3</accession>
<feature type="compositionally biased region" description="Polar residues" evidence="1">
    <location>
        <begin position="613"/>
        <end position="628"/>
    </location>
</feature>
<feature type="region of interest" description="Disordered" evidence="1">
    <location>
        <begin position="602"/>
        <end position="628"/>
    </location>
</feature>
<name>A0A250WZL3_9CHLO</name>